<accession>A0ABW5NVY5</accession>
<dbReference type="Pfam" id="PF06170">
    <property type="entry name" value="DUF983"/>
    <property type="match status" value="1"/>
</dbReference>
<name>A0ABW5NVY5_9FLAO</name>
<dbReference type="Proteomes" id="UP001597480">
    <property type="component" value="Unassembled WGS sequence"/>
</dbReference>
<evidence type="ECO:0000256" key="1">
    <source>
        <dbReference type="SAM" id="Phobius"/>
    </source>
</evidence>
<evidence type="ECO:0000313" key="2">
    <source>
        <dbReference type="EMBL" id="MFD2602891.1"/>
    </source>
</evidence>
<feature type="transmembrane region" description="Helical" evidence="1">
    <location>
        <begin position="52"/>
        <end position="74"/>
    </location>
</feature>
<proteinExistence type="predicted"/>
<gene>
    <name evidence="2" type="ORF">ACFSR3_12545</name>
</gene>
<sequence>MSQLTDIMSEKCPKCGVGHVFSKKGNPLLFQIPKMNEHCSECGHKFEREPGYFFGSMYVSYALTIAEMVGVFIISRFVFGLSYVNIVIAIGIISFLLGAFNFRLSRMLWIYMFDGRHKQA</sequence>
<keyword evidence="1" id="KW-0472">Membrane</keyword>
<dbReference type="RefSeq" id="WP_379821384.1">
    <property type="nucleotide sequence ID" value="NZ_JBHUMD010000026.1"/>
</dbReference>
<keyword evidence="1" id="KW-0812">Transmembrane</keyword>
<comment type="caution">
    <text evidence="2">The sequence shown here is derived from an EMBL/GenBank/DDBJ whole genome shotgun (WGS) entry which is preliminary data.</text>
</comment>
<dbReference type="InterPro" id="IPR009325">
    <property type="entry name" value="DUF983"/>
</dbReference>
<protein>
    <submittedName>
        <fullName evidence="2">DUF983 domain-containing protein</fullName>
    </submittedName>
</protein>
<evidence type="ECO:0000313" key="3">
    <source>
        <dbReference type="Proteomes" id="UP001597480"/>
    </source>
</evidence>
<organism evidence="2 3">
    <name type="scientific">Flavobacterium suzhouense</name>
    <dbReference type="NCBI Taxonomy" id="1529638"/>
    <lineage>
        <taxon>Bacteria</taxon>
        <taxon>Pseudomonadati</taxon>
        <taxon>Bacteroidota</taxon>
        <taxon>Flavobacteriia</taxon>
        <taxon>Flavobacteriales</taxon>
        <taxon>Flavobacteriaceae</taxon>
        <taxon>Flavobacterium</taxon>
    </lineage>
</organism>
<keyword evidence="3" id="KW-1185">Reference proteome</keyword>
<dbReference type="EMBL" id="JBHUMD010000026">
    <property type="protein sequence ID" value="MFD2602891.1"/>
    <property type="molecule type" value="Genomic_DNA"/>
</dbReference>
<reference evidence="3" key="1">
    <citation type="journal article" date="2019" name="Int. J. Syst. Evol. Microbiol.">
        <title>The Global Catalogue of Microorganisms (GCM) 10K type strain sequencing project: providing services to taxonomists for standard genome sequencing and annotation.</title>
        <authorList>
            <consortium name="The Broad Institute Genomics Platform"/>
            <consortium name="The Broad Institute Genome Sequencing Center for Infectious Disease"/>
            <person name="Wu L."/>
            <person name="Ma J."/>
        </authorList>
    </citation>
    <scope>NUCLEOTIDE SEQUENCE [LARGE SCALE GENOMIC DNA]</scope>
    <source>
        <strain evidence="3">KCTC 42107</strain>
    </source>
</reference>
<keyword evidence="1" id="KW-1133">Transmembrane helix</keyword>
<feature type="transmembrane region" description="Helical" evidence="1">
    <location>
        <begin position="80"/>
        <end position="102"/>
    </location>
</feature>